<feature type="region of interest" description="Disordered" evidence="1">
    <location>
        <begin position="505"/>
        <end position="524"/>
    </location>
</feature>
<dbReference type="AlphaFoldDB" id="A0A0D1IXI9"/>
<dbReference type="InterPro" id="IPR000594">
    <property type="entry name" value="ThiF_NAD_FAD-bd"/>
</dbReference>
<comment type="caution">
    <text evidence="3">The sequence shown here is derived from an EMBL/GenBank/DDBJ whole genome shotgun (WGS) entry which is preliminary data.</text>
</comment>
<gene>
    <name evidence="3" type="ORF">TL10_26530</name>
</gene>
<dbReference type="RefSeq" id="WP_043988007.1">
    <property type="nucleotide sequence ID" value="NZ_JXST01000054.1"/>
</dbReference>
<name>A0A0D1IXI9_9MYCO</name>
<dbReference type="InterPro" id="IPR045886">
    <property type="entry name" value="ThiF/MoeB/HesA"/>
</dbReference>
<dbReference type="Pfam" id="PF00899">
    <property type="entry name" value="ThiF"/>
    <property type="match status" value="1"/>
</dbReference>
<reference evidence="3 4" key="1">
    <citation type="submission" date="2015-01" db="EMBL/GenBank/DDBJ databases">
        <title>Genome sequence of Mycobacterium llatzerense and Mycobacterium immunogenum recovered from brain abscess.</title>
        <authorList>
            <person name="Greninger A.L."/>
            <person name="Langelier C."/>
            <person name="Cunningham G."/>
            <person name="Chiu C.Y."/>
            <person name="Miller S."/>
        </authorList>
    </citation>
    <scope>NUCLEOTIDE SEQUENCE [LARGE SCALE GENOMIC DNA]</scope>
    <source>
        <strain evidence="3 4">CLUC14</strain>
    </source>
</reference>
<feature type="region of interest" description="Disordered" evidence="1">
    <location>
        <begin position="422"/>
        <end position="452"/>
    </location>
</feature>
<dbReference type="Proteomes" id="UP000032221">
    <property type="component" value="Unassembled WGS sequence"/>
</dbReference>
<dbReference type="GO" id="GO:0061504">
    <property type="term" value="P:cyclic threonylcarbamoyladenosine biosynthetic process"/>
    <property type="evidence" value="ECO:0007669"/>
    <property type="project" value="TreeGrafter"/>
</dbReference>
<feature type="domain" description="THIF-type NAD/FAD binding fold" evidence="2">
    <location>
        <begin position="286"/>
        <end position="442"/>
    </location>
</feature>
<evidence type="ECO:0000259" key="2">
    <source>
        <dbReference type="Pfam" id="PF00899"/>
    </source>
</evidence>
<organism evidence="3 4">
    <name type="scientific">Mycolicibacterium llatzerense</name>
    <dbReference type="NCBI Taxonomy" id="280871"/>
    <lineage>
        <taxon>Bacteria</taxon>
        <taxon>Bacillati</taxon>
        <taxon>Actinomycetota</taxon>
        <taxon>Actinomycetes</taxon>
        <taxon>Mycobacteriales</taxon>
        <taxon>Mycobacteriaceae</taxon>
        <taxon>Mycolicibacterium</taxon>
    </lineage>
</organism>
<dbReference type="GO" id="GO:0008641">
    <property type="term" value="F:ubiquitin-like modifier activating enzyme activity"/>
    <property type="evidence" value="ECO:0007669"/>
    <property type="project" value="InterPro"/>
</dbReference>
<proteinExistence type="predicted"/>
<dbReference type="OrthoDB" id="5149909at2"/>
<dbReference type="PANTHER" id="PTHR43267:SF1">
    <property type="entry name" value="TRNA THREONYLCARBAMOYLADENOSINE DEHYDRATASE"/>
    <property type="match status" value="1"/>
</dbReference>
<dbReference type="CDD" id="cd01483">
    <property type="entry name" value="E1_enzyme_family"/>
    <property type="match status" value="1"/>
</dbReference>
<evidence type="ECO:0000313" key="3">
    <source>
        <dbReference type="EMBL" id="KIU14063.1"/>
    </source>
</evidence>
<evidence type="ECO:0000313" key="4">
    <source>
        <dbReference type="Proteomes" id="UP000032221"/>
    </source>
</evidence>
<keyword evidence="4" id="KW-1185">Reference proteome</keyword>
<dbReference type="PATRIC" id="fig|280871.6.peg.5505"/>
<dbReference type="SUPFAM" id="SSF69572">
    <property type="entry name" value="Activating enzymes of the ubiquitin-like proteins"/>
    <property type="match status" value="1"/>
</dbReference>
<dbReference type="InterPro" id="IPR035985">
    <property type="entry name" value="Ubiquitin-activating_enz"/>
</dbReference>
<accession>A0A0D1IXI9</accession>
<dbReference type="STRING" id="280871.TL10_26530"/>
<dbReference type="PANTHER" id="PTHR43267">
    <property type="entry name" value="TRNA THREONYLCARBAMOYLADENOSINE DEHYDRATASE"/>
    <property type="match status" value="1"/>
</dbReference>
<dbReference type="GO" id="GO:0061503">
    <property type="term" value="F:tRNA threonylcarbamoyladenosine dehydratase"/>
    <property type="evidence" value="ECO:0007669"/>
    <property type="project" value="TreeGrafter"/>
</dbReference>
<dbReference type="Gene3D" id="3.40.50.720">
    <property type="entry name" value="NAD(P)-binding Rossmann-like Domain"/>
    <property type="match status" value="1"/>
</dbReference>
<dbReference type="EMBL" id="JXST01000054">
    <property type="protein sequence ID" value="KIU14063.1"/>
    <property type="molecule type" value="Genomic_DNA"/>
</dbReference>
<sequence>MDTYDDAAYDRFCAGLVNAGFEPTRVEGRPCWAGPSRPSLRTLTQATRMRIEVYPGWPLRYAHVIVAGLRTDHAADDVICLWAEDDPAQIEGRDLEGLWDRLDQWAATAAAGFRAADRALDAYRLYATQSTTYRGELPFRTLIDGGTGGYTAEVYGTMQGTTLLIEQGNRPDPRTLGRPILEGAFYLCADRIDPPRTFDELRDALTRRQRKNLRRGLATRSETDFTKPSGGHDFVVLAWPRHDDDYDAVVLGFAGSGDALHSAAMAATANDPTALRRRAGPDAEMLAPKVVLVAGAGSVGGHLAVALASSGVGTVRLHDSDHLSSTNLVRHVGTRHFVGYRKTHGVSVIVEQHAPWTRVTCHDNLPYGPAELTAAVGGVDLVIDCTGVLPMTAALADICRRQHVPLIVGALFHHGAMARVQRQSGEDTPIASRPDDPRYHALPPDEQSSDTAGFLELGCTAPVNNAPPGAVLVTASDLAAAAIDELTHRRERPDERITVLRPMDAPFDRTGTFDPIDAEPSECP</sequence>
<protein>
    <submittedName>
        <fullName evidence="3">Dinucleotide-utilizing protein</fullName>
    </submittedName>
</protein>
<evidence type="ECO:0000256" key="1">
    <source>
        <dbReference type="SAM" id="MobiDB-lite"/>
    </source>
</evidence>